<feature type="region of interest" description="Disordered" evidence="1">
    <location>
        <begin position="361"/>
        <end position="410"/>
    </location>
</feature>
<dbReference type="RefSeq" id="XP_022489965.1">
    <property type="nucleotide sequence ID" value="XM_022630424.1"/>
</dbReference>
<dbReference type="OrthoDB" id="3439209at2759"/>
<comment type="caution">
    <text evidence="2">The sequence shown here is derived from an EMBL/GenBank/DDBJ whole genome shotgun (WGS) entry which is preliminary data.</text>
</comment>
<dbReference type="AlphaFoldDB" id="A0A1F5LND9"/>
<organism evidence="2 3">
    <name type="scientific">Penicillium arizonense</name>
    <dbReference type="NCBI Taxonomy" id="1835702"/>
    <lineage>
        <taxon>Eukaryota</taxon>
        <taxon>Fungi</taxon>
        <taxon>Dikarya</taxon>
        <taxon>Ascomycota</taxon>
        <taxon>Pezizomycotina</taxon>
        <taxon>Eurotiomycetes</taxon>
        <taxon>Eurotiomycetidae</taxon>
        <taxon>Eurotiales</taxon>
        <taxon>Aspergillaceae</taxon>
        <taxon>Penicillium</taxon>
    </lineage>
</organism>
<evidence type="ECO:0000256" key="1">
    <source>
        <dbReference type="SAM" id="MobiDB-lite"/>
    </source>
</evidence>
<keyword evidence="3" id="KW-1185">Reference proteome</keyword>
<gene>
    <name evidence="2" type="ORF">PENARI_c006G07024</name>
</gene>
<sequence>MVDVLALPGVPKPWVSSSEYCPVFPGFMSDSSPSLSGSPKSLDEHTLSFSSDWHSNTCSSEPSPHPDFRFLHRPSTSQARDLQDIPGTMFSTQSLVSHAVSSQDNLYPMALRVGNPYGAGYAQNVSPGMVRPDLKNSLSNNGSTYCEPYHGAFEDYDETFSTRRVDSHAGLVHPTPKNANMAANNLSFLSVTEEISSLCSFEVPNEQPSCDTSNHRPVYVPNITSYHTDKAVLNFPAHKPHINPHTSPFTKFRSSENGAPWSSCSMNTEADMWYNHRVTSDAADDMTWSTASPYDGSWPVNHPYVHTKQNTDSGILNHGLPMPPFGHIPMAGTPSSSIHESFVSSSAPKPTTIQAHQNQQVFSNNGYTSSSKTVYSDTHAGSFNQHPPSEPSPSYVYSTTEESTSPQPTNEDRAAIEASLHYSDARNAFLIDCKRRGLSYKDIKRMGGFKEAESTLRGRFRTLTKAKDQRVRKPKWQDKDIKLLCEAVLICSQTPESYTSIVHISMSMHQPPKVSWKKVAEYIWSHGGSYYFGNATCKKKWCEIHDVKL</sequence>
<evidence type="ECO:0000313" key="3">
    <source>
        <dbReference type="Proteomes" id="UP000177622"/>
    </source>
</evidence>
<proteinExistence type="predicted"/>
<feature type="compositionally biased region" description="Polar residues" evidence="1">
    <location>
        <begin position="361"/>
        <end position="386"/>
    </location>
</feature>
<accession>A0A1F5LND9</accession>
<reference evidence="2 3" key="1">
    <citation type="journal article" date="2016" name="Sci. Rep.">
        <title>Penicillium arizonense, a new, genome sequenced fungal species, reveals a high chemical diversity in secreted metabolites.</title>
        <authorList>
            <person name="Grijseels S."/>
            <person name="Nielsen J.C."/>
            <person name="Randelovic M."/>
            <person name="Nielsen J."/>
            <person name="Nielsen K.F."/>
            <person name="Workman M."/>
            <person name="Frisvad J.C."/>
        </authorList>
    </citation>
    <scope>NUCLEOTIDE SEQUENCE [LARGE SCALE GENOMIC DNA]</scope>
    <source>
        <strain evidence="2 3">CBS 141311</strain>
    </source>
</reference>
<dbReference type="STRING" id="1835702.A0A1F5LND9"/>
<evidence type="ECO:0008006" key="4">
    <source>
        <dbReference type="Google" id="ProtNLM"/>
    </source>
</evidence>
<dbReference type="Proteomes" id="UP000177622">
    <property type="component" value="Unassembled WGS sequence"/>
</dbReference>
<protein>
    <recommendedName>
        <fullName evidence="4">Myb-like domain-containing protein</fullName>
    </recommendedName>
</protein>
<dbReference type="GeneID" id="34575158"/>
<feature type="compositionally biased region" description="Low complexity" evidence="1">
    <location>
        <begin position="392"/>
        <end position="405"/>
    </location>
</feature>
<evidence type="ECO:0000313" key="2">
    <source>
        <dbReference type="EMBL" id="OGE54530.1"/>
    </source>
</evidence>
<name>A0A1F5LND9_PENAI</name>
<dbReference type="EMBL" id="LXJU01000006">
    <property type="protein sequence ID" value="OGE54530.1"/>
    <property type="molecule type" value="Genomic_DNA"/>
</dbReference>